<dbReference type="InterPro" id="IPR007527">
    <property type="entry name" value="Znf_SWIM"/>
</dbReference>
<gene>
    <name evidence="9" type="ORF">Baya_15241</name>
</gene>
<evidence type="ECO:0000256" key="1">
    <source>
        <dbReference type="ARBA" id="ARBA00022723"/>
    </source>
</evidence>
<dbReference type="PROSITE" id="PS50089">
    <property type="entry name" value="ZF_RING_2"/>
    <property type="match status" value="2"/>
</dbReference>
<dbReference type="EMBL" id="VCAZ01000208">
    <property type="protein sequence ID" value="TTH38798.1"/>
    <property type="molecule type" value="Genomic_DNA"/>
</dbReference>
<dbReference type="CDD" id="cd16494">
    <property type="entry name" value="RING-CH-C4HC3_ZSWM2"/>
    <property type="match status" value="1"/>
</dbReference>
<evidence type="ECO:0000313" key="9">
    <source>
        <dbReference type="EMBL" id="TTH38798.1"/>
    </source>
</evidence>
<dbReference type="AlphaFoldDB" id="A0A556VB95"/>
<feature type="domain" description="ZZ-type" evidence="7">
    <location>
        <begin position="231"/>
        <end position="283"/>
    </location>
</feature>
<dbReference type="GO" id="GO:0061630">
    <property type="term" value="F:ubiquitin protein ligase activity"/>
    <property type="evidence" value="ECO:0007669"/>
    <property type="project" value="InterPro"/>
</dbReference>
<dbReference type="InterPro" id="IPR000433">
    <property type="entry name" value="Znf_ZZ"/>
</dbReference>
<accession>A0A556VB95</accession>
<keyword evidence="1" id="KW-0479">Metal-binding</keyword>
<reference evidence="9 10" key="1">
    <citation type="journal article" date="2019" name="Genome Biol. Evol.">
        <title>Whole-Genome Sequencing of the Giant Devil Catfish, Bagarius yarrelli.</title>
        <authorList>
            <person name="Jiang W."/>
            <person name="Lv Y."/>
            <person name="Cheng L."/>
            <person name="Yang K."/>
            <person name="Chao B."/>
            <person name="Wang X."/>
            <person name="Li Y."/>
            <person name="Pan X."/>
            <person name="You X."/>
            <person name="Zhang Y."/>
            <person name="Yang J."/>
            <person name="Li J."/>
            <person name="Zhang X."/>
            <person name="Liu S."/>
            <person name="Sun C."/>
            <person name="Yang J."/>
            <person name="Shi Q."/>
        </authorList>
    </citation>
    <scope>NUCLEOTIDE SEQUENCE [LARGE SCALE GENOMIC DNA]</scope>
    <source>
        <strain evidence="9">JWS20170419001</strain>
        <tissue evidence="9">Muscle</tissue>
    </source>
</reference>
<dbReference type="OrthoDB" id="8062037at2759"/>
<keyword evidence="3" id="KW-0862">Zinc</keyword>
<organism evidence="9 10">
    <name type="scientific">Bagarius yarrelli</name>
    <name type="common">Goonch</name>
    <name type="synonym">Bagrus yarrelli</name>
    <dbReference type="NCBI Taxonomy" id="175774"/>
    <lineage>
        <taxon>Eukaryota</taxon>
        <taxon>Metazoa</taxon>
        <taxon>Chordata</taxon>
        <taxon>Craniata</taxon>
        <taxon>Vertebrata</taxon>
        <taxon>Euteleostomi</taxon>
        <taxon>Actinopterygii</taxon>
        <taxon>Neopterygii</taxon>
        <taxon>Teleostei</taxon>
        <taxon>Ostariophysi</taxon>
        <taxon>Siluriformes</taxon>
        <taxon>Sisoridae</taxon>
        <taxon>Sisorinae</taxon>
        <taxon>Bagarius</taxon>
    </lineage>
</organism>
<dbReference type="InterPro" id="IPR039903">
    <property type="entry name" value="Zswim2"/>
</dbReference>
<dbReference type="InterPro" id="IPR013083">
    <property type="entry name" value="Znf_RING/FYVE/PHD"/>
</dbReference>
<dbReference type="Proteomes" id="UP000319801">
    <property type="component" value="Unassembled WGS sequence"/>
</dbReference>
<dbReference type="SMART" id="SM00291">
    <property type="entry name" value="ZnF_ZZ"/>
    <property type="match status" value="1"/>
</dbReference>
<dbReference type="Gene3D" id="3.30.60.90">
    <property type="match status" value="1"/>
</dbReference>
<sequence length="576" mass="64512">MLRKRVWRKAASDAVGCHQDESLNATIFILKEFGPTGFLLKEDTETKHFKVFLGDPHTCTCGTFQKEKDLCKHICCTTFRTSAPAKVGTNTVQIIYCFQLGLVERQILEVLQYPHRMASVPPAPAKVCSKEEDDGSIRQKSVKEDDICPICQEELHRKRLPVAHCRFGCGNNVHISCMKLWADHQSRPKTDGMVKCPLCRENFATLKMLLELVKNAGQLCTSSERERLGKHLGIPCNNCRICPVVGKCYKCTVCDYYHLCGDCFKRNCHPQHSFAIRLKRNQPWQLMPGAEKSKTDNQEMFINTETDVVPEHVLKIFPVTQVHPSSRLLEQGMQCLLCFQRFNVGQQIKTLPCRHKFHSGCIKTWSRQSICCPVDWHVIYNPLTWSSNDDKATSAVPHASSARIDRTHQQNTELFVPGIGLRRKEGSGISKAASPDSVDLFESITQNTGALCIDSTHTAMPNSCESSSLQRCLSLEQAPVLASRKIICAKICPNSSLSPELKRMERSGETQRSLFLGFSSQGNKAQDTASSLHGQSRPLRLDGGGVGVRTRSSSDEQNNHDLQPTSLPIRAEQEDN</sequence>
<dbReference type="Pfam" id="PF13639">
    <property type="entry name" value="zf-RING_2"/>
    <property type="match status" value="1"/>
</dbReference>
<keyword evidence="2 4" id="KW-0863">Zinc-finger</keyword>
<dbReference type="InterPro" id="IPR001841">
    <property type="entry name" value="Znf_RING"/>
</dbReference>
<evidence type="ECO:0000259" key="6">
    <source>
        <dbReference type="PROSITE" id="PS50089"/>
    </source>
</evidence>
<dbReference type="SUPFAM" id="SSF57850">
    <property type="entry name" value="RING/U-box"/>
    <property type="match status" value="3"/>
</dbReference>
<evidence type="ECO:0000256" key="3">
    <source>
        <dbReference type="ARBA" id="ARBA00022833"/>
    </source>
</evidence>
<dbReference type="Gene3D" id="3.30.40.10">
    <property type="entry name" value="Zinc/RING finger domain, C3HC4 (zinc finger)"/>
    <property type="match status" value="2"/>
</dbReference>
<comment type="caution">
    <text evidence="9">The sequence shown here is derived from an EMBL/GenBank/DDBJ whole genome shotgun (WGS) entry which is preliminary data.</text>
</comment>
<evidence type="ECO:0000256" key="2">
    <source>
        <dbReference type="ARBA" id="ARBA00022771"/>
    </source>
</evidence>
<protein>
    <submittedName>
        <fullName evidence="9">E3 ubiquitin-protein ligase ZSWIM2</fullName>
    </submittedName>
</protein>
<feature type="region of interest" description="Disordered" evidence="5">
    <location>
        <begin position="521"/>
        <end position="576"/>
    </location>
</feature>
<feature type="compositionally biased region" description="Polar residues" evidence="5">
    <location>
        <begin position="521"/>
        <end position="534"/>
    </location>
</feature>
<evidence type="ECO:0000256" key="5">
    <source>
        <dbReference type="SAM" id="MobiDB-lite"/>
    </source>
</evidence>
<feature type="domain" description="RING-type" evidence="6">
    <location>
        <begin position="335"/>
        <end position="375"/>
    </location>
</feature>
<evidence type="ECO:0000259" key="7">
    <source>
        <dbReference type="PROSITE" id="PS50135"/>
    </source>
</evidence>
<dbReference type="InterPro" id="IPR043145">
    <property type="entry name" value="Znf_ZZ_sf"/>
</dbReference>
<evidence type="ECO:0000313" key="10">
    <source>
        <dbReference type="Proteomes" id="UP000319801"/>
    </source>
</evidence>
<evidence type="ECO:0000259" key="8">
    <source>
        <dbReference type="PROSITE" id="PS50966"/>
    </source>
</evidence>
<keyword evidence="10" id="KW-1185">Reference proteome</keyword>
<feature type="domain" description="RING-type" evidence="6">
    <location>
        <begin position="148"/>
        <end position="200"/>
    </location>
</feature>
<dbReference type="PROSITE" id="PS50966">
    <property type="entry name" value="ZF_SWIM"/>
    <property type="match status" value="1"/>
</dbReference>
<feature type="domain" description="SWIM-type" evidence="8">
    <location>
        <begin position="49"/>
        <end position="82"/>
    </location>
</feature>
<dbReference type="Pfam" id="PF04434">
    <property type="entry name" value="SWIM"/>
    <property type="match status" value="1"/>
</dbReference>
<dbReference type="PROSITE" id="PS50135">
    <property type="entry name" value="ZF_ZZ_2"/>
    <property type="match status" value="1"/>
</dbReference>
<name>A0A556VB95_BAGYA</name>
<dbReference type="GO" id="GO:0008270">
    <property type="term" value="F:zinc ion binding"/>
    <property type="evidence" value="ECO:0007669"/>
    <property type="project" value="UniProtKB-KW"/>
</dbReference>
<proteinExistence type="predicted"/>
<dbReference type="PANTHER" id="PTHR21540">
    <property type="entry name" value="RING FINGER AND SWIM DOMAIN-CONTAINING PROTEIN 2"/>
    <property type="match status" value="1"/>
</dbReference>
<dbReference type="SMART" id="SM00184">
    <property type="entry name" value="RING"/>
    <property type="match status" value="2"/>
</dbReference>
<evidence type="ECO:0000256" key="4">
    <source>
        <dbReference type="PROSITE-ProRule" id="PRU00228"/>
    </source>
</evidence>
<dbReference type="PANTHER" id="PTHR21540:SF3">
    <property type="entry name" value="E3 UBIQUITIN-PROTEIN LIGASE ZSWIM2"/>
    <property type="match status" value="1"/>
</dbReference>